<sequence>MEGAKGPRLKDFLSGSLATWALGLAGLVGEAEESVGTEEEDKGPLCTEKRFQQLSDGALLLRVLGIIAPSSRGGGLRMIRGHDGPAACRMWNLHHLWGRLRDFYQEELQLLILSPPPDLQTLGFDPLSGAVSSGGVAFCPLSLPRAPSLTPCGLCPAEEAVDELEGILRLLLGASVQCEHRELFIRHIRGLSLDVQSELAAVIQEVTQPGAGVVLALAGPESGELVAVELEMQLRNLMGTMSRLVRERDLEAQRLAELLLEREPARLLLPEAPANASAEGPSHHLALQLTNAKAQLRRLRQEVEEKAELLLDSQAEVQGLEAEIRRLRQEAQALSGQAKRAELYREEAEALRERVGRLPRLQEELRRCRERLQAAEVFKGQLEEERVLSGALEASKAMLEEQLEVARERSARLHETQRENLLLRTRLGEAHAELDSLRHQLEQLVEENVELELELQRGLEPPQSSPGEGTAPSLQDEVREAEAGRLRTVERENRELRALLQILQEQLGSQHPLLEEQSKDSVLAVLNGASPIPLTPDHSLKNWACQREDEGSDSLDPASSESDSDITRSPECPQAPNSHLGEMESSFKMISRDPQTSALTPQESDPTVEKTSHRVSLQGPTVLTPPLGPEMRTEVQEFLGETGSREALQGELVPEAQVPKQESPQCRPRSSEFKLLEPLKDQEPLVQEGLELSKHQTETGGQEQKPKGMVSTLVPQKPLQTSEEAPDAWSREESVPGETLASAVPEEQALREEVAQLRREVVDLEAKLQAQAQRLEARSAEAICLSEELAQARRAEAEAYQEAETQAREQARLREALETASLELEAASREREALAEALAAAGRERRQWEREGPRLRAQAEAAEQQVQTLESQVRGHLEEAKREHLEKQALREELEKAMKRGQELGARLEHLQRELEQAALERQEFLREQESQHQRYQGLEQRLEAELQAAATSKEEALMELKARSLKLEEELIQLRQYPVGLATEVRAEPRTVETQSGRLIEVERSNATLAAEKAALQGQLQHLEGQLGSLQGRAQELLLQSQRAQEHSSRLQAEKSMMEMQGQELHRKLGVLEEEVRAARRAQEETRGQQQALLRDHEALAQLQRRQETELEGLLGRHRDLKANMRALELAHRELQGRHEQLQAQRASVEAQEVALLAERERLMQDGQRQRGLEEELRRLQNEHDRAQKLLAEVSRERGELQGERGELRGRLARLELERAQLEMQSQQLRESNQQLDLSACRLTTQCELLTQLRSAQEEENRQLLAEVQALSRENRELLERSLESRDHLHREQREYLDQLNALRREKQKLVEKIMDQYRVLEPGPLPRTKKGSWLADKVKRLIRPRREGALHGGPRLGADGAGSTESLGGPLETELPEGREADGTGSLSPAPMRRAQSSLCLGDETLAGGQRRRLSSRFPVGRSSESFSPGDTPRQRFRQRRPGPLGAPSAHRKGSGVEWDGSIKTLPEHETDASREGVVLKKEVGYDLCQVTKRSRRGMAATWEGGLSEPGPAPSRSSRLTQDAWGGEPGGGAGARSALEAAPGSTRPGRSRHVTGAARSPSRAGPRDPPAMGDEDEDEGCAVELQITEGGCGIPKRLPRKGGKSQRLAELIRPPVPAANLTGHEEKVSVENFALLKVLGTGAYGKVFLVRKAGGHDAGKLYAMKVLRKAALVQRAKTQEHTRTERSVLELVRQAPFLVTLHYAFQTDAKLHLILDYVSGGEMFTHLYQRQYFKEAEVRVYGGEIVLALEHLHKLGIIYRDLKLENVLLDSEGHIVLTDFGLSKEFLTEEKERTFSFCGTIEYMAPEIIRSKAGHGKAVDWWSLGILLFELLTGASPFTLEGEKNTQAEVSRRILKCSPPFPLRIGPVAQDLLQRLLCKDPKKRLGAGPQGAQEVKSHPFFQGLDWAALAARKIPAPFRPQIRSELDVGNFAEEFTRLEPVYSPAGSPPPGDSRIFQGYSFVAPSILFDHNNAVMTDVLEATGAGHRPGRAAVARSAMMQVGWPGMAMVLALLESSGLGDSGLVLPVTGGMTWVEAIGHDMATLLRSENLTTTRCLQDSPFFQQYELDLREPALGQGSFSVCRRCRQRQSGQEFAVKILSRRLEENTQREVAALSLCQSHPNVVNLHEVLHDQLHTYLVLELLRGGELLERIRKKRLFSESEASQILRSLVSANILYADDTPEAPVKIIDFGFARLRPQSPAGPMQTPCFTLQYAAPELLAQQGYDESCDLWSLGVILYMMLSGQVPFQGSSGQGGQSQAAEIMCKIREGRFSLDGEAWQGVSEEAKELVRGLLTVDPAKRLKLEGLRSSSWLQDGSARSSPPLRTPDVLESSGPAVRSGLNATFMAFNRGKREGFFLKSVENAPLAKRRKQKLRSAAASRRVSPVPASSGRLPAPATKGTPRRANGPLSPS</sequence>
<feature type="domain" description="Protein kinase" evidence="20">
    <location>
        <begin position="1635"/>
        <end position="1903"/>
    </location>
</feature>
<name>A0A8J6GEA0_MICOH</name>
<evidence type="ECO:0000256" key="3">
    <source>
        <dbReference type="ARBA" id="ARBA00009804"/>
    </source>
</evidence>
<evidence type="ECO:0000256" key="10">
    <source>
        <dbReference type="ARBA" id="ARBA00022777"/>
    </source>
</evidence>
<dbReference type="Pfam" id="PF00433">
    <property type="entry name" value="Pkinase_C"/>
    <property type="match status" value="1"/>
</dbReference>
<dbReference type="GO" id="GO:0008017">
    <property type="term" value="F:microtubule binding"/>
    <property type="evidence" value="ECO:0007669"/>
    <property type="project" value="TreeGrafter"/>
</dbReference>
<dbReference type="FunFam" id="3.30.200.20:FF:000208">
    <property type="entry name" value="Ribosomal protein S6 kinase"/>
    <property type="match status" value="1"/>
</dbReference>
<dbReference type="InterPro" id="IPR017892">
    <property type="entry name" value="Pkinase_C"/>
</dbReference>
<comment type="caution">
    <text evidence="22">The sequence shown here is derived from an EMBL/GenBank/DDBJ whole genome shotgun (WGS) entry which is preliminary data.</text>
</comment>
<comment type="cofactor">
    <cofactor evidence="1">
        <name>Mg(2+)</name>
        <dbReference type="ChEBI" id="CHEBI:18420"/>
    </cofactor>
</comment>
<proteinExistence type="inferred from homology"/>
<dbReference type="PROSITE" id="PS00107">
    <property type="entry name" value="PROTEIN_KINASE_ATP"/>
    <property type="match status" value="2"/>
</dbReference>
<dbReference type="Gene3D" id="1.10.418.10">
    <property type="entry name" value="Calponin-like domain"/>
    <property type="match status" value="1"/>
</dbReference>
<dbReference type="CDD" id="cd05614">
    <property type="entry name" value="STKc_MSK2_N"/>
    <property type="match status" value="1"/>
</dbReference>
<keyword evidence="10" id="KW-0418">Kinase</keyword>
<feature type="binding site" evidence="16">
    <location>
        <position position="2099"/>
    </location>
    <ligand>
        <name>ATP</name>
        <dbReference type="ChEBI" id="CHEBI:30616"/>
    </ligand>
</feature>
<evidence type="ECO:0000256" key="12">
    <source>
        <dbReference type="ARBA" id="ARBA00023242"/>
    </source>
</evidence>
<dbReference type="EMBL" id="JAATJU010023300">
    <property type="protein sequence ID" value="KAH0508188.1"/>
    <property type="molecule type" value="Genomic_DNA"/>
</dbReference>
<comment type="subcellular location">
    <subcellularLocation>
        <location evidence="2">Nucleus</location>
    </subcellularLocation>
</comment>
<evidence type="ECO:0000256" key="14">
    <source>
        <dbReference type="ARBA" id="ARBA00048679"/>
    </source>
</evidence>
<keyword evidence="7" id="KW-0808">Transferase</keyword>
<evidence type="ECO:0000256" key="17">
    <source>
        <dbReference type="SAM" id="Coils"/>
    </source>
</evidence>
<reference evidence="22" key="1">
    <citation type="submission" date="2020-03" db="EMBL/GenBank/DDBJ databases">
        <title>Studies in the Genomics of Life Span.</title>
        <authorList>
            <person name="Glass D."/>
        </authorList>
    </citation>
    <scope>NUCLEOTIDE SEQUENCE</scope>
    <source>
        <strain evidence="22">LTLLF</strain>
        <tissue evidence="22">Muscle</tissue>
    </source>
</reference>
<keyword evidence="17" id="KW-0175">Coiled coil</keyword>
<keyword evidence="11 16" id="KW-0067">ATP-binding</keyword>
<evidence type="ECO:0000256" key="18">
    <source>
        <dbReference type="SAM" id="MobiDB-lite"/>
    </source>
</evidence>
<evidence type="ECO:0000256" key="16">
    <source>
        <dbReference type="PROSITE-ProRule" id="PRU10141"/>
    </source>
</evidence>
<evidence type="ECO:0000313" key="23">
    <source>
        <dbReference type="Proteomes" id="UP000710432"/>
    </source>
</evidence>
<keyword evidence="6" id="KW-0597">Phosphoprotein</keyword>
<feature type="coiled-coil region" evidence="17">
    <location>
        <begin position="1112"/>
        <end position="1318"/>
    </location>
</feature>
<dbReference type="Gene3D" id="1.10.510.10">
    <property type="entry name" value="Transferase(Phosphotransferase) domain 1"/>
    <property type="match status" value="2"/>
</dbReference>
<dbReference type="SUPFAM" id="SSF116907">
    <property type="entry name" value="Hook domain"/>
    <property type="match status" value="1"/>
</dbReference>
<dbReference type="InterPro" id="IPR017441">
    <property type="entry name" value="Protein_kinase_ATP_BS"/>
</dbReference>
<feature type="region of interest" description="Disordered" evidence="18">
    <location>
        <begin position="547"/>
        <end position="628"/>
    </location>
</feature>
<keyword evidence="8" id="KW-0677">Repeat</keyword>
<dbReference type="FunFam" id="3.30.200.20:FF:000686">
    <property type="entry name" value="Ribosomal protein S6 kinase"/>
    <property type="match status" value="1"/>
</dbReference>
<dbReference type="EC" id="2.7.11.1" evidence="4"/>
<evidence type="ECO:0000256" key="8">
    <source>
        <dbReference type="ARBA" id="ARBA00022737"/>
    </source>
</evidence>
<feature type="binding site" evidence="16">
    <location>
        <position position="1667"/>
    </location>
    <ligand>
        <name>ATP</name>
        <dbReference type="ChEBI" id="CHEBI:30616"/>
    </ligand>
</feature>
<dbReference type="PANTHER" id="PTHR18947">
    <property type="entry name" value="HOOK PROTEINS"/>
    <property type="match status" value="1"/>
</dbReference>
<dbReference type="GO" id="GO:0005634">
    <property type="term" value="C:nucleus"/>
    <property type="evidence" value="ECO:0007669"/>
    <property type="project" value="UniProtKB-SubCell"/>
</dbReference>
<feature type="compositionally biased region" description="Polar residues" evidence="18">
    <location>
        <begin position="593"/>
        <end position="605"/>
    </location>
</feature>
<evidence type="ECO:0000256" key="19">
    <source>
        <dbReference type="SAM" id="SignalP"/>
    </source>
</evidence>
<feature type="signal peptide" evidence="19">
    <location>
        <begin position="1"/>
        <end position="25"/>
    </location>
</feature>
<keyword evidence="12" id="KW-0539">Nucleus</keyword>
<organism evidence="22 23">
    <name type="scientific">Microtus ochrogaster</name>
    <name type="common">Prairie vole</name>
    <dbReference type="NCBI Taxonomy" id="79684"/>
    <lineage>
        <taxon>Eukaryota</taxon>
        <taxon>Metazoa</taxon>
        <taxon>Chordata</taxon>
        <taxon>Craniata</taxon>
        <taxon>Vertebrata</taxon>
        <taxon>Euteleostomi</taxon>
        <taxon>Mammalia</taxon>
        <taxon>Eutheria</taxon>
        <taxon>Euarchontoglires</taxon>
        <taxon>Glires</taxon>
        <taxon>Rodentia</taxon>
        <taxon>Myomorpha</taxon>
        <taxon>Muroidea</taxon>
        <taxon>Cricetidae</taxon>
        <taxon>Arvicolinae</taxon>
        <taxon>Microtus</taxon>
    </lineage>
</organism>
<feature type="region of interest" description="Disordered" evidence="18">
    <location>
        <begin position="2314"/>
        <end position="2337"/>
    </location>
</feature>
<dbReference type="GO" id="GO:0051959">
    <property type="term" value="F:dynein light intermediate chain binding"/>
    <property type="evidence" value="ECO:0007669"/>
    <property type="project" value="TreeGrafter"/>
</dbReference>
<feature type="region of interest" description="Disordered" evidence="18">
    <location>
        <begin position="2369"/>
        <end position="2414"/>
    </location>
</feature>
<dbReference type="PROSITE" id="PS50011">
    <property type="entry name" value="PROTEIN_KINASE_DOM"/>
    <property type="match status" value="2"/>
</dbReference>
<dbReference type="CDD" id="cd22230">
    <property type="entry name" value="HkD_Gipie"/>
    <property type="match status" value="1"/>
</dbReference>
<protein>
    <recommendedName>
        <fullName evidence="4">non-specific serine/threonine protein kinase</fullName>
        <ecNumber evidence="4">2.7.11.1</ecNumber>
    </recommendedName>
    <alternativeName>
        <fullName evidence="15">RSK-like protein kinase</fullName>
    </alternativeName>
</protein>
<dbReference type="FunFam" id="1.10.510.10:FF:000109">
    <property type="entry name" value="Ribosomal protein S6 kinase"/>
    <property type="match status" value="1"/>
</dbReference>
<evidence type="ECO:0000256" key="2">
    <source>
        <dbReference type="ARBA" id="ARBA00004123"/>
    </source>
</evidence>
<dbReference type="InterPro" id="IPR000961">
    <property type="entry name" value="AGC-kinase_C"/>
</dbReference>
<dbReference type="SUPFAM" id="SSF56112">
    <property type="entry name" value="Protein kinase-like (PK-like)"/>
    <property type="match status" value="2"/>
</dbReference>
<evidence type="ECO:0000256" key="7">
    <source>
        <dbReference type="ARBA" id="ARBA00022679"/>
    </source>
</evidence>
<dbReference type="GO" id="GO:0005737">
    <property type="term" value="C:cytoplasm"/>
    <property type="evidence" value="ECO:0007669"/>
    <property type="project" value="TreeGrafter"/>
</dbReference>
<gene>
    <name evidence="22" type="ORF">LTLLF_165610</name>
</gene>
<feature type="coiled-coil region" evidence="17">
    <location>
        <begin position="1007"/>
        <end position="1055"/>
    </location>
</feature>
<dbReference type="FunFam" id="1.10.510.10:FF:000157">
    <property type="entry name" value="Ribosomal protein S6 kinase"/>
    <property type="match status" value="1"/>
</dbReference>
<dbReference type="InterPro" id="IPR011009">
    <property type="entry name" value="Kinase-like_dom_sf"/>
</dbReference>
<dbReference type="SMART" id="SM00220">
    <property type="entry name" value="S_TKc"/>
    <property type="match status" value="2"/>
</dbReference>
<keyword evidence="5" id="KW-0723">Serine/threonine-protein kinase</keyword>
<evidence type="ECO:0000256" key="5">
    <source>
        <dbReference type="ARBA" id="ARBA00022527"/>
    </source>
</evidence>
<evidence type="ECO:0000256" key="9">
    <source>
        <dbReference type="ARBA" id="ARBA00022741"/>
    </source>
</evidence>
<dbReference type="Gene3D" id="3.30.200.20">
    <property type="entry name" value="Phosphorylase Kinase, domain 1"/>
    <property type="match status" value="2"/>
</dbReference>
<feature type="compositionally biased region" description="Basic and acidic residues" evidence="18">
    <location>
        <begin position="1468"/>
        <end position="1477"/>
    </location>
</feature>
<dbReference type="PROSITE" id="PS00108">
    <property type="entry name" value="PROTEIN_KINASE_ST"/>
    <property type="match status" value="1"/>
</dbReference>
<comment type="similarity">
    <text evidence="3">Belongs to the protein kinase superfamily. AGC Ser/Thr protein kinase family. S6 kinase subfamily.</text>
</comment>
<evidence type="ECO:0000259" key="21">
    <source>
        <dbReference type="PROSITE" id="PS51285"/>
    </source>
</evidence>
<feature type="coiled-coil region" evidence="17">
    <location>
        <begin position="282"/>
        <end position="454"/>
    </location>
</feature>
<evidence type="ECO:0000256" key="1">
    <source>
        <dbReference type="ARBA" id="ARBA00001946"/>
    </source>
</evidence>
<evidence type="ECO:0000256" key="6">
    <source>
        <dbReference type="ARBA" id="ARBA00022553"/>
    </source>
</evidence>
<feature type="region of interest" description="Disordered" evidence="18">
    <location>
        <begin position="693"/>
        <end position="741"/>
    </location>
</feature>
<dbReference type="PANTHER" id="PTHR18947:SF35">
    <property type="entry name" value="COILED-COIL DOMAIN-CONTAINING PROTEIN 88B"/>
    <property type="match status" value="1"/>
</dbReference>
<feature type="domain" description="AGC-kinase C-terminal" evidence="21">
    <location>
        <begin position="1904"/>
        <end position="1973"/>
    </location>
</feature>
<feature type="domain" description="Protein kinase" evidence="20">
    <location>
        <begin position="2070"/>
        <end position="2315"/>
    </location>
</feature>
<evidence type="ECO:0000256" key="4">
    <source>
        <dbReference type="ARBA" id="ARBA00012513"/>
    </source>
</evidence>
<keyword evidence="19" id="KW-0732">Signal</keyword>
<dbReference type="GO" id="GO:0031122">
    <property type="term" value="P:cytoplasmic microtubule organization"/>
    <property type="evidence" value="ECO:0007669"/>
    <property type="project" value="TreeGrafter"/>
</dbReference>
<dbReference type="Proteomes" id="UP000710432">
    <property type="component" value="Unassembled WGS sequence"/>
</dbReference>
<dbReference type="GO" id="GO:0030705">
    <property type="term" value="P:cytoskeleton-dependent intracellular transport"/>
    <property type="evidence" value="ECO:0007669"/>
    <property type="project" value="TreeGrafter"/>
</dbReference>
<dbReference type="SMART" id="SM00133">
    <property type="entry name" value="S_TK_X"/>
    <property type="match status" value="1"/>
</dbReference>
<feature type="coiled-coil region" evidence="17">
    <location>
        <begin position="747"/>
        <end position="978"/>
    </location>
</feature>
<dbReference type="InterPro" id="IPR008271">
    <property type="entry name" value="Ser/Thr_kinase_AS"/>
</dbReference>
<dbReference type="GO" id="GO:0005524">
    <property type="term" value="F:ATP binding"/>
    <property type="evidence" value="ECO:0007669"/>
    <property type="project" value="UniProtKB-UniRule"/>
</dbReference>
<dbReference type="GO" id="GO:0005813">
    <property type="term" value="C:centrosome"/>
    <property type="evidence" value="ECO:0007669"/>
    <property type="project" value="TreeGrafter"/>
</dbReference>
<accession>A0A8J6GEA0</accession>
<evidence type="ECO:0000256" key="11">
    <source>
        <dbReference type="ARBA" id="ARBA00022840"/>
    </source>
</evidence>
<dbReference type="PROSITE" id="PS51285">
    <property type="entry name" value="AGC_KINASE_CTER"/>
    <property type="match status" value="1"/>
</dbReference>
<keyword evidence="9 16" id="KW-0547">Nucleotide-binding</keyword>
<evidence type="ECO:0000256" key="15">
    <source>
        <dbReference type="ARBA" id="ARBA00076155"/>
    </source>
</evidence>
<feature type="region of interest" description="Disordered" evidence="18">
    <location>
        <begin position="1504"/>
        <end position="1581"/>
    </location>
</feature>
<comment type="catalytic activity">
    <reaction evidence="13">
        <text>L-threonyl-[protein] + ATP = O-phospho-L-threonyl-[protein] + ADP + H(+)</text>
        <dbReference type="Rhea" id="RHEA:46608"/>
        <dbReference type="Rhea" id="RHEA-COMP:11060"/>
        <dbReference type="Rhea" id="RHEA-COMP:11605"/>
        <dbReference type="ChEBI" id="CHEBI:15378"/>
        <dbReference type="ChEBI" id="CHEBI:30013"/>
        <dbReference type="ChEBI" id="CHEBI:30616"/>
        <dbReference type="ChEBI" id="CHEBI:61977"/>
        <dbReference type="ChEBI" id="CHEBI:456216"/>
        <dbReference type="EC" id="2.7.11.1"/>
    </reaction>
</comment>
<feature type="chain" id="PRO_5035293451" description="non-specific serine/threonine protein kinase" evidence="19">
    <location>
        <begin position="26"/>
        <end position="2414"/>
    </location>
</feature>
<dbReference type="Pfam" id="PF00069">
    <property type="entry name" value="Pkinase"/>
    <property type="match status" value="2"/>
</dbReference>
<evidence type="ECO:0000259" key="20">
    <source>
        <dbReference type="PROSITE" id="PS50011"/>
    </source>
</evidence>
<comment type="catalytic activity">
    <reaction evidence="14">
        <text>L-seryl-[protein] + ATP = O-phospho-L-seryl-[protein] + ADP + H(+)</text>
        <dbReference type="Rhea" id="RHEA:17989"/>
        <dbReference type="Rhea" id="RHEA-COMP:9863"/>
        <dbReference type="Rhea" id="RHEA-COMP:11604"/>
        <dbReference type="ChEBI" id="CHEBI:15378"/>
        <dbReference type="ChEBI" id="CHEBI:29999"/>
        <dbReference type="ChEBI" id="CHEBI:30616"/>
        <dbReference type="ChEBI" id="CHEBI:83421"/>
        <dbReference type="ChEBI" id="CHEBI:456216"/>
        <dbReference type="EC" id="2.7.11.1"/>
    </reaction>
</comment>
<dbReference type="GO" id="GO:0004674">
    <property type="term" value="F:protein serine/threonine kinase activity"/>
    <property type="evidence" value="ECO:0007669"/>
    <property type="project" value="UniProtKB-KW"/>
</dbReference>
<feature type="region of interest" description="Disordered" evidence="18">
    <location>
        <begin position="1346"/>
        <end position="1477"/>
    </location>
</feature>
<evidence type="ECO:0000256" key="13">
    <source>
        <dbReference type="ARBA" id="ARBA00047899"/>
    </source>
</evidence>
<dbReference type="InterPro" id="IPR037714">
    <property type="entry name" value="MSK2_N_dom"/>
</dbReference>
<dbReference type="InterPro" id="IPR000719">
    <property type="entry name" value="Prot_kinase_dom"/>
</dbReference>
<feature type="region of interest" description="Disordered" evidence="18">
    <location>
        <begin position="455"/>
        <end position="478"/>
    </location>
</feature>
<dbReference type="InterPro" id="IPR036872">
    <property type="entry name" value="CH_dom_sf"/>
</dbReference>
<evidence type="ECO:0000313" key="22">
    <source>
        <dbReference type="EMBL" id="KAH0508188.1"/>
    </source>
</evidence>